<organism evidence="1">
    <name type="scientific">bioreactor metagenome</name>
    <dbReference type="NCBI Taxonomy" id="1076179"/>
    <lineage>
        <taxon>unclassified sequences</taxon>
        <taxon>metagenomes</taxon>
        <taxon>ecological metagenomes</taxon>
    </lineage>
</organism>
<gene>
    <name evidence="1" type="ORF">SDC9_183743</name>
</gene>
<dbReference type="EMBL" id="VSSQ01090256">
    <property type="protein sequence ID" value="MPN36234.1"/>
    <property type="molecule type" value="Genomic_DNA"/>
</dbReference>
<reference evidence="1" key="1">
    <citation type="submission" date="2019-08" db="EMBL/GenBank/DDBJ databases">
        <authorList>
            <person name="Kucharzyk K."/>
            <person name="Murdoch R.W."/>
            <person name="Higgins S."/>
            <person name="Loffler F."/>
        </authorList>
    </citation>
    <scope>NUCLEOTIDE SEQUENCE</scope>
</reference>
<comment type="caution">
    <text evidence="1">The sequence shown here is derived from an EMBL/GenBank/DDBJ whole genome shotgun (WGS) entry which is preliminary data.</text>
</comment>
<protein>
    <submittedName>
        <fullName evidence="1">Uncharacterized protein</fullName>
    </submittedName>
</protein>
<evidence type="ECO:0000313" key="1">
    <source>
        <dbReference type="EMBL" id="MPN36234.1"/>
    </source>
</evidence>
<name>A0A645HJC5_9ZZZZ</name>
<dbReference type="AlphaFoldDB" id="A0A645HJC5"/>
<accession>A0A645HJC5</accession>
<proteinExistence type="predicted"/>
<sequence>MGIGAKQRFARRAEAFEVDLMADAVARRRKFDALGRRHRLEIEVVVAVFRSALKHVMIDIRERQLGFDPGNAHRFKLEIGHRAGGVLSQRLVDADCHRRPRSLGPGNIMPLDDFLNYGTFGHECRLSS</sequence>